<feature type="compositionally biased region" description="Low complexity" evidence="3">
    <location>
        <begin position="250"/>
        <end position="265"/>
    </location>
</feature>
<gene>
    <name evidence="5" type="ORF">LACPI_2408</name>
</gene>
<dbReference type="InterPro" id="IPR007921">
    <property type="entry name" value="CHAP_dom"/>
</dbReference>
<dbReference type="Pfam" id="PF05257">
    <property type="entry name" value="CHAP"/>
    <property type="match status" value="1"/>
</dbReference>
<dbReference type="Proteomes" id="UP000033166">
    <property type="component" value="Plasmid III"/>
</dbReference>
<dbReference type="Gene3D" id="6.10.250.3150">
    <property type="match status" value="1"/>
</dbReference>
<accession>A0A0D6E075</accession>
<evidence type="ECO:0000256" key="3">
    <source>
        <dbReference type="SAM" id="MobiDB-lite"/>
    </source>
</evidence>
<geneLocation type="plasmid" evidence="5 6">
    <name>III</name>
</geneLocation>
<feature type="region of interest" description="Disordered" evidence="3">
    <location>
        <begin position="242"/>
        <end position="304"/>
    </location>
</feature>
<reference evidence="6" key="1">
    <citation type="submission" date="2015-01" db="EMBL/GenBank/DDBJ databases">
        <authorList>
            <person name="Andreevskaya M."/>
        </authorList>
    </citation>
    <scope>NUCLEOTIDE SEQUENCE [LARGE SCALE GENOMIC DNA]</scope>
    <source>
        <strain evidence="6">MKFS47</strain>
        <plasmid evidence="6">III</plasmid>
    </source>
</reference>
<dbReference type="GeneID" id="93937688"/>
<dbReference type="HOGENOM" id="CLU_034085_2_2_9"/>
<feature type="domain" description="Peptidase C51" evidence="4">
    <location>
        <begin position="290"/>
        <end position="427"/>
    </location>
</feature>
<evidence type="ECO:0000313" key="5">
    <source>
        <dbReference type="EMBL" id="CEN29608.1"/>
    </source>
</evidence>
<dbReference type="EMBL" id="LN774771">
    <property type="protein sequence ID" value="CEN29608.1"/>
    <property type="molecule type" value="Genomic_DNA"/>
</dbReference>
<dbReference type="AlphaFoldDB" id="A0A0D6E075"/>
<feature type="compositionally biased region" description="Polar residues" evidence="3">
    <location>
        <begin position="273"/>
        <end position="285"/>
    </location>
</feature>
<dbReference type="KEGG" id="lpk:LACPI_2408"/>
<dbReference type="RefSeq" id="WP_039670417.1">
    <property type="nucleotide sequence ID" value="NZ_LN774771.1"/>
</dbReference>
<protein>
    <recommendedName>
        <fullName evidence="4">Peptidase C51 domain-containing protein</fullName>
    </recommendedName>
</protein>
<dbReference type="Pfam" id="PF24568">
    <property type="entry name" value="CC_PcsB"/>
    <property type="match status" value="1"/>
</dbReference>
<sequence length="429" mass="46551">MNKKFTSLLLLSSVILITTADKTRTKADTTDSSIEQQENIINEAQSAKDKSLSDISLLQSKIDGIRVEKNKTEQKISEIKKQAQNLNNKIEELSKNIEKRTDVLESQARSAQVNSNATNYVDTIVNSKSLSDIIQRLSAMATISSANKSMLSLQIKEQKDLNNKSDEVKKNYIEYDNLVKNQALQEKDLTSQEKQLKVASLNYQSTIETAQDKKENLLKQKSTAEKEAKIAQAEKEKVASAQKSAKEAYTSNSVTNTPSSSVEKSSSPKKENTITSSNTGTTVEQGTSTSSNNDSNNSTSGTGNPNYNPYAGGGCTDFVWQYFAAKGIYIANIVNGNGGYWGTNGVSQGVLRRTNLAPGVIASGFTDHFTGYGTSTTARTSPYGHVAVVTGVNPDGTFNVQEAGYGGTFPWGNVRTNISPENVVFLLPN</sequence>
<keyword evidence="1" id="KW-0732">Signal</keyword>
<feature type="compositionally biased region" description="Low complexity" evidence="3">
    <location>
        <begin position="286"/>
        <end position="304"/>
    </location>
</feature>
<evidence type="ECO:0000256" key="2">
    <source>
        <dbReference type="SAM" id="Coils"/>
    </source>
</evidence>
<proteinExistence type="predicted"/>
<organism evidence="5 6">
    <name type="scientific">Pseudolactococcus piscium MKFS47</name>
    <dbReference type="NCBI Taxonomy" id="297352"/>
    <lineage>
        <taxon>Bacteria</taxon>
        <taxon>Bacillati</taxon>
        <taxon>Bacillota</taxon>
        <taxon>Bacilli</taxon>
        <taxon>Lactobacillales</taxon>
        <taxon>Streptococcaceae</taxon>
        <taxon>Pseudolactococcus</taxon>
    </lineage>
</organism>
<feature type="coiled-coil region" evidence="2">
    <location>
        <begin position="200"/>
        <end position="234"/>
    </location>
</feature>
<keyword evidence="5" id="KW-0614">Plasmid</keyword>
<feature type="coiled-coil region" evidence="2">
    <location>
        <begin position="34"/>
        <end position="107"/>
    </location>
</feature>
<evidence type="ECO:0000313" key="6">
    <source>
        <dbReference type="Proteomes" id="UP000033166"/>
    </source>
</evidence>
<evidence type="ECO:0000259" key="4">
    <source>
        <dbReference type="PROSITE" id="PS50911"/>
    </source>
</evidence>
<keyword evidence="2" id="KW-0175">Coiled coil</keyword>
<name>A0A0D6E075_9LACT</name>
<dbReference type="InterPro" id="IPR057309">
    <property type="entry name" value="PcsB_CC"/>
</dbReference>
<evidence type="ECO:0000256" key="1">
    <source>
        <dbReference type="ARBA" id="ARBA00022729"/>
    </source>
</evidence>
<dbReference type="PROSITE" id="PS50911">
    <property type="entry name" value="CHAP"/>
    <property type="match status" value="1"/>
</dbReference>
<dbReference type="Gene3D" id="3.90.1720.10">
    <property type="entry name" value="endopeptidase domain like (from Nostoc punctiforme)"/>
    <property type="match status" value="1"/>
</dbReference>